<proteinExistence type="predicted"/>
<dbReference type="Gene3D" id="3.40.50.150">
    <property type="entry name" value="Vaccinia Virus protein VP39"/>
    <property type="match status" value="1"/>
</dbReference>
<evidence type="ECO:0000259" key="1">
    <source>
        <dbReference type="Pfam" id="PF08241"/>
    </source>
</evidence>
<dbReference type="PANTHER" id="PTHR43591:SF24">
    <property type="entry name" value="2-METHOXY-6-POLYPRENYL-1,4-BENZOQUINOL METHYLASE, MITOCHONDRIAL"/>
    <property type="match status" value="1"/>
</dbReference>
<dbReference type="GO" id="GO:0008757">
    <property type="term" value="F:S-adenosylmethionine-dependent methyltransferase activity"/>
    <property type="evidence" value="ECO:0007669"/>
    <property type="project" value="InterPro"/>
</dbReference>
<dbReference type="RefSeq" id="WP_047232632.1">
    <property type="nucleotide sequence ID" value="NZ_JNBQ01000008.1"/>
</dbReference>
<organism evidence="2 3">
    <name type="scientific">Cellulosimicrobium funkei</name>
    <dbReference type="NCBI Taxonomy" id="264251"/>
    <lineage>
        <taxon>Bacteria</taxon>
        <taxon>Bacillati</taxon>
        <taxon>Actinomycetota</taxon>
        <taxon>Actinomycetes</taxon>
        <taxon>Micrococcales</taxon>
        <taxon>Promicromonosporaceae</taxon>
        <taxon>Cellulosimicrobium</taxon>
    </lineage>
</organism>
<dbReference type="InterPro" id="IPR029063">
    <property type="entry name" value="SAM-dependent_MTases_sf"/>
</dbReference>
<evidence type="ECO:0000313" key="3">
    <source>
        <dbReference type="Proteomes" id="UP000035265"/>
    </source>
</evidence>
<protein>
    <recommendedName>
        <fullName evidence="1">Methyltransferase type 11 domain-containing protein</fullName>
    </recommendedName>
</protein>
<sequence length="270" mass="28835">MTDTVVLSDLKAKHRAVWASGDYPAVAELVHELGETLVDAAGVRAGQRVLDVAAGTGNAAIAAALAGADVVASDLTPELLDVGRRAAEERGARLVWEQADAEALPYADASFDVVLSCIGAMFAPQHQAAADELVRVLRPGGTLALASWTPGGFIGQLFATMKPFAPAPPPGAQPPPLWGDEEHVRALLGDRVHEVRAETRSLPVTLFPDGEAFRSFFAERYGPTIAVRRSLADDPERLEQLDQALRDLADHRLEEGAMGWDYLLLTATRS</sequence>
<dbReference type="AlphaFoldDB" id="A0A0H2KN31"/>
<dbReference type="PATRIC" id="fig|264251.5.peg.1927"/>
<feature type="domain" description="Methyltransferase type 11" evidence="1">
    <location>
        <begin position="50"/>
        <end position="144"/>
    </location>
</feature>
<dbReference type="InterPro" id="IPR013216">
    <property type="entry name" value="Methyltransf_11"/>
</dbReference>
<dbReference type="Pfam" id="PF08241">
    <property type="entry name" value="Methyltransf_11"/>
    <property type="match status" value="1"/>
</dbReference>
<dbReference type="EMBL" id="JNBQ01000008">
    <property type="protein sequence ID" value="KLN34926.1"/>
    <property type="molecule type" value="Genomic_DNA"/>
</dbReference>
<accession>A0A0H2KN31</accession>
<reference evidence="2 3" key="1">
    <citation type="submission" date="2014-05" db="EMBL/GenBank/DDBJ databases">
        <title>Cellulosimicrobium funkei U11 genome.</title>
        <authorList>
            <person name="Hu C."/>
            <person name="Gong Y."/>
            <person name="Wan W."/>
            <person name="Jiang M."/>
        </authorList>
    </citation>
    <scope>NUCLEOTIDE SEQUENCE [LARGE SCALE GENOMIC DNA]</scope>
    <source>
        <strain evidence="2 3">U11</strain>
    </source>
</reference>
<dbReference type="Proteomes" id="UP000035265">
    <property type="component" value="Unassembled WGS sequence"/>
</dbReference>
<gene>
    <name evidence="2" type="ORF">FB00_09480</name>
</gene>
<dbReference type="CDD" id="cd02440">
    <property type="entry name" value="AdoMet_MTases"/>
    <property type="match status" value="1"/>
</dbReference>
<dbReference type="PANTHER" id="PTHR43591">
    <property type="entry name" value="METHYLTRANSFERASE"/>
    <property type="match status" value="1"/>
</dbReference>
<name>A0A0H2KN31_9MICO</name>
<keyword evidence="3" id="KW-1185">Reference proteome</keyword>
<comment type="caution">
    <text evidence="2">The sequence shown here is derived from an EMBL/GenBank/DDBJ whole genome shotgun (WGS) entry which is preliminary data.</text>
</comment>
<dbReference type="SUPFAM" id="SSF53335">
    <property type="entry name" value="S-adenosyl-L-methionine-dependent methyltransferases"/>
    <property type="match status" value="1"/>
</dbReference>
<evidence type="ECO:0000313" key="2">
    <source>
        <dbReference type="EMBL" id="KLN34926.1"/>
    </source>
</evidence>
<dbReference type="STRING" id="264251.FB00_09480"/>